<organism evidence="4 5">
    <name type="scientific">Stackebrandtia albiflava</name>
    <dbReference type="NCBI Taxonomy" id="406432"/>
    <lineage>
        <taxon>Bacteria</taxon>
        <taxon>Bacillati</taxon>
        <taxon>Actinomycetota</taxon>
        <taxon>Actinomycetes</taxon>
        <taxon>Glycomycetales</taxon>
        <taxon>Glycomycetaceae</taxon>
        <taxon>Stackebrandtia</taxon>
    </lineage>
</organism>
<dbReference type="SUPFAM" id="SSF103481">
    <property type="entry name" value="Multidrug resistance efflux transporter EmrE"/>
    <property type="match status" value="2"/>
</dbReference>
<feature type="transmembrane region" description="Helical" evidence="2">
    <location>
        <begin position="128"/>
        <end position="147"/>
    </location>
</feature>
<dbReference type="InterPro" id="IPR037185">
    <property type="entry name" value="EmrE-like"/>
</dbReference>
<keyword evidence="2" id="KW-0812">Transmembrane</keyword>
<feature type="transmembrane region" description="Helical" evidence="2">
    <location>
        <begin position="153"/>
        <end position="172"/>
    </location>
</feature>
<evidence type="ECO:0000259" key="3">
    <source>
        <dbReference type="Pfam" id="PF00892"/>
    </source>
</evidence>
<dbReference type="Pfam" id="PF00892">
    <property type="entry name" value="EamA"/>
    <property type="match status" value="2"/>
</dbReference>
<feature type="transmembrane region" description="Helical" evidence="2">
    <location>
        <begin position="98"/>
        <end position="116"/>
    </location>
</feature>
<evidence type="ECO:0000313" key="5">
    <source>
        <dbReference type="Proteomes" id="UP000321617"/>
    </source>
</evidence>
<feature type="transmembrane region" description="Helical" evidence="2">
    <location>
        <begin position="279"/>
        <end position="299"/>
    </location>
</feature>
<accession>A0A562VB02</accession>
<dbReference type="InterPro" id="IPR000620">
    <property type="entry name" value="EamA_dom"/>
</dbReference>
<feature type="transmembrane region" description="Helical" evidence="2">
    <location>
        <begin position="184"/>
        <end position="204"/>
    </location>
</feature>
<dbReference type="RefSeq" id="WP_147133103.1">
    <property type="nucleotide sequence ID" value="NZ_BAABIJ010000001.1"/>
</dbReference>
<feature type="transmembrane region" description="Helical" evidence="2">
    <location>
        <begin position="71"/>
        <end position="92"/>
    </location>
</feature>
<name>A0A562VB02_9ACTN</name>
<dbReference type="GO" id="GO:0016020">
    <property type="term" value="C:membrane"/>
    <property type="evidence" value="ECO:0007669"/>
    <property type="project" value="InterPro"/>
</dbReference>
<sequence length="311" mass="32169">MRRSASTGVVLILAASLFFGVCGPFAKSLIAAGMSAVEVTWLRVTGTGLILMVAAIPAARRMIAERRRPPLFPLIGFGLTAIAGVQLFYFLAVARLPVGVALLLEFTGPILVVAWIRWIRRVRLPHTAVAGALLSLAGLAFVVEVWAGLRLDTLGLLAGAAAAACQAGYFLAGERLTAQVGTPVLLAAGFGVGILALAPFAQPWRTDWSLLDGGVAMAGWSPPGWVVLAALVVSTASAYACGLPALRMLSAAVAGGMAYTEVVVAAVAAWILLGERLTGWQMFGGLLVVAGVFTAQRAVATREPDPVRAAG</sequence>
<dbReference type="PANTHER" id="PTHR22911">
    <property type="entry name" value="ACYL-MALONYL CONDENSING ENZYME-RELATED"/>
    <property type="match status" value="1"/>
</dbReference>
<gene>
    <name evidence="4" type="ORF">LX16_0750</name>
</gene>
<feature type="transmembrane region" description="Helical" evidence="2">
    <location>
        <begin position="253"/>
        <end position="273"/>
    </location>
</feature>
<dbReference type="EMBL" id="VLLL01000005">
    <property type="protein sequence ID" value="TWJ15052.1"/>
    <property type="molecule type" value="Genomic_DNA"/>
</dbReference>
<evidence type="ECO:0000313" key="4">
    <source>
        <dbReference type="EMBL" id="TWJ15052.1"/>
    </source>
</evidence>
<keyword evidence="2" id="KW-0472">Membrane</keyword>
<proteinExistence type="inferred from homology"/>
<comment type="caution">
    <text evidence="4">The sequence shown here is derived from an EMBL/GenBank/DDBJ whole genome shotgun (WGS) entry which is preliminary data.</text>
</comment>
<dbReference type="AlphaFoldDB" id="A0A562VB02"/>
<dbReference type="Gene3D" id="1.10.3730.20">
    <property type="match status" value="1"/>
</dbReference>
<reference evidence="4 5" key="1">
    <citation type="journal article" date="2013" name="Stand. Genomic Sci.">
        <title>Genomic Encyclopedia of Type Strains, Phase I: The one thousand microbial genomes (KMG-I) project.</title>
        <authorList>
            <person name="Kyrpides N.C."/>
            <person name="Woyke T."/>
            <person name="Eisen J.A."/>
            <person name="Garrity G."/>
            <person name="Lilburn T.G."/>
            <person name="Beck B.J."/>
            <person name="Whitman W.B."/>
            <person name="Hugenholtz P."/>
            <person name="Klenk H.P."/>
        </authorList>
    </citation>
    <scope>NUCLEOTIDE SEQUENCE [LARGE SCALE GENOMIC DNA]</scope>
    <source>
        <strain evidence="4 5">DSM 45044</strain>
    </source>
</reference>
<keyword evidence="2" id="KW-1133">Transmembrane helix</keyword>
<dbReference type="PANTHER" id="PTHR22911:SF79">
    <property type="entry name" value="MOBA-LIKE NTP TRANSFERASE DOMAIN-CONTAINING PROTEIN"/>
    <property type="match status" value="1"/>
</dbReference>
<comment type="similarity">
    <text evidence="1">Belongs to the EamA transporter family.</text>
</comment>
<keyword evidence="5" id="KW-1185">Reference proteome</keyword>
<feature type="transmembrane region" description="Helical" evidence="2">
    <location>
        <begin position="224"/>
        <end position="246"/>
    </location>
</feature>
<dbReference type="Proteomes" id="UP000321617">
    <property type="component" value="Unassembled WGS sequence"/>
</dbReference>
<evidence type="ECO:0000256" key="2">
    <source>
        <dbReference type="SAM" id="Phobius"/>
    </source>
</evidence>
<dbReference type="OrthoDB" id="154915at2"/>
<protein>
    <submittedName>
        <fullName evidence="4">Threonine/homoserine efflux transporter RhtA</fullName>
    </submittedName>
</protein>
<feature type="domain" description="EamA" evidence="3">
    <location>
        <begin position="154"/>
        <end position="293"/>
    </location>
</feature>
<feature type="domain" description="EamA" evidence="3">
    <location>
        <begin position="7"/>
        <end position="143"/>
    </location>
</feature>
<evidence type="ECO:0000256" key="1">
    <source>
        <dbReference type="ARBA" id="ARBA00007362"/>
    </source>
</evidence>
<feature type="transmembrane region" description="Helical" evidence="2">
    <location>
        <begin position="41"/>
        <end position="59"/>
    </location>
</feature>